<dbReference type="HAMAP" id="MF_00156">
    <property type="entry name" value="PanB"/>
    <property type="match status" value="1"/>
</dbReference>
<feature type="binding site" evidence="8 11">
    <location>
        <position position="112"/>
    </location>
    <ligand>
        <name>Mg(2+)</name>
        <dbReference type="ChEBI" id="CHEBI:18420"/>
    </ligand>
</feature>
<dbReference type="Gene3D" id="3.20.20.60">
    <property type="entry name" value="Phosphoenolpyruvate-binding domains"/>
    <property type="match status" value="1"/>
</dbReference>
<evidence type="ECO:0000256" key="7">
    <source>
        <dbReference type="ARBA" id="ARBA00056497"/>
    </source>
</evidence>
<evidence type="ECO:0000256" key="9">
    <source>
        <dbReference type="PIRSR" id="PIRSR000388-1"/>
    </source>
</evidence>
<comment type="similarity">
    <text evidence="2 8">Belongs to the PanB family.</text>
</comment>
<dbReference type="InterPro" id="IPR040442">
    <property type="entry name" value="Pyrv_kinase-like_dom_sf"/>
</dbReference>
<keyword evidence="8 11" id="KW-0460">Magnesium</keyword>
<comment type="pathway">
    <text evidence="1 8">Cofactor biosynthesis; (R)-pantothenate biosynthesis; (R)-pantoate from 3-methyl-2-oxobutanoate: step 1/2.</text>
</comment>
<evidence type="ECO:0000256" key="11">
    <source>
        <dbReference type="PIRSR" id="PIRSR000388-3"/>
    </source>
</evidence>
<dbReference type="EMBL" id="UGOD01000001">
    <property type="protein sequence ID" value="STX52729.1"/>
    <property type="molecule type" value="Genomic_DNA"/>
</dbReference>
<evidence type="ECO:0000256" key="10">
    <source>
        <dbReference type="PIRSR" id="PIRSR000388-2"/>
    </source>
</evidence>
<dbReference type="AlphaFoldDB" id="A0A378JRB6"/>
<keyword evidence="8" id="KW-0963">Cytoplasm</keyword>
<gene>
    <name evidence="8 12" type="primary">panB</name>
    <name evidence="12" type="ORF">NCTC13316_02852</name>
</gene>
<evidence type="ECO:0000256" key="5">
    <source>
        <dbReference type="ARBA" id="ARBA00022679"/>
    </source>
</evidence>
<evidence type="ECO:0000256" key="3">
    <source>
        <dbReference type="ARBA" id="ARBA00011424"/>
    </source>
</evidence>
<dbReference type="OrthoDB" id="9781789at2"/>
<dbReference type="InterPro" id="IPR003700">
    <property type="entry name" value="Pantoate_hydroxy_MeTrfase"/>
</dbReference>
<dbReference type="RefSeq" id="WP_115332257.1">
    <property type="nucleotide sequence ID" value="NZ_CAAAHP010000003.1"/>
</dbReference>
<feature type="binding site" evidence="8 11">
    <location>
        <position position="42"/>
    </location>
    <ligand>
        <name>Mg(2+)</name>
        <dbReference type="ChEBI" id="CHEBI:18420"/>
    </ligand>
</feature>
<keyword evidence="6 8" id="KW-0479">Metal-binding</keyword>
<dbReference type="GO" id="GO:0015940">
    <property type="term" value="P:pantothenate biosynthetic process"/>
    <property type="evidence" value="ECO:0007669"/>
    <property type="project" value="UniProtKB-UniRule"/>
</dbReference>
<dbReference type="NCBIfam" id="NF001452">
    <property type="entry name" value="PRK00311.1"/>
    <property type="match status" value="1"/>
</dbReference>
<dbReference type="GO" id="GO:0008168">
    <property type="term" value="F:methyltransferase activity"/>
    <property type="evidence" value="ECO:0007669"/>
    <property type="project" value="UniProtKB-KW"/>
</dbReference>
<comment type="function">
    <text evidence="7 8">Catalyzes the reversible reaction in which hydroxymethyl group from 5,10-methylenetetrahydrofolate is transferred onto alpha-ketoisovalerate to form ketopantoate.</text>
</comment>
<dbReference type="NCBIfam" id="TIGR00222">
    <property type="entry name" value="panB"/>
    <property type="match status" value="1"/>
</dbReference>
<dbReference type="GO" id="GO:0003864">
    <property type="term" value="F:3-methyl-2-oxobutanoate hydroxymethyltransferase activity"/>
    <property type="evidence" value="ECO:0007669"/>
    <property type="project" value="UniProtKB-UniRule"/>
</dbReference>
<comment type="catalytic activity">
    <reaction evidence="8">
        <text>(6R)-5,10-methylene-5,6,7,8-tetrahydrofolate + 3-methyl-2-oxobutanoate + H2O = 2-dehydropantoate + (6S)-5,6,7,8-tetrahydrofolate</text>
        <dbReference type="Rhea" id="RHEA:11824"/>
        <dbReference type="ChEBI" id="CHEBI:11561"/>
        <dbReference type="ChEBI" id="CHEBI:11851"/>
        <dbReference type="ChEBI" id="CHEBI:15377"/>
        <dbReference type="ChEBI" id="CHEBI:15636"/>
        <dbReference type="ChEBI" id="CHEBI:57453"/>
        <dbReference type="EC" id="2.1.2.11"/>
    </reaction>
</comment>
<evidence type="ECO:0000256" key="1">
    <source>
        <dbReference type="ARBA" id="ARBA00005033"/>
    </source>
</evidence>
<evidence type="ECO:0000313" key="13">
    <source>
        <dbReference type="Proteomes" id="UP000254794"/>
    </source>
</evidence>
<accession>A0A378JRB6</accession>
<keyword evidence="12" id="KW-0489">Methyltransferase</keyword>
<organism evidence="12 13">
    <name type="scientific">Legionella busanensis</name>
    <dbReference type="NCBI Taxonomy" id="190655"/>
    <lineage>
        <taxon>Bacteria</taxon>
        <taxon>Pseudomonadati</taxon>
        <taxon>Pseudomonadota</taxon>
        <taxon>Gammaproteobacteria</taxon>
        <taxon>Legionellales</taxon>
        <taxon>Legionellaceae</taxon>
        <taxon>Legionella</taxon>
    </lineage>
</organism>
<dbReference type="GO" id="GO:0032259">
    <property type="term" value="P:methylation"/>
    <property type="evidence" value="ECO:0007669"/>
    <property type="project" value="UniProtKB-KW"/>
</dbReference>
<protein>
    <recommendedName>
        <fullName evidence="8">3-methyl-2-oxobutanoate hydroxymethyltransferase</fullName>
        <ecNumber evidence="8">2.1.2.11</ecNumber>
    </recommendedName>
    <alternativeName>
        <fullName evidence="8">Ketopantoate hydroxymethyltransferase</fullName>
        <shortName evidence="8">KPHMT</shortName>
    </alternativeName>
</protein>
<dbReference type="PANTHER" id="PTHR20881:SF0">
    <property type="entry name" value="3-METHYL-2-OXOBUTANOATE HYDROXYMETHYLTRANSFERASE"/>
    <property type="match status" value="1"/>
</dbReference>
<dbReference type="CDD" id="cd06557">
    <property type="entry name" value="KPHMT-like"/>
    <property type="match status" value="1"/>
</dbReference>
<comment type="subunit">
    <text evidence="3 8">Homodecamer; pentamer of dimers.</text>
</comment>
<feature type="binding site" evidence="8 10">
    <location>
        <position position="81"/>
    </location>
    <ligand>
        <name>3-methyl-2-oxobutanoate</name>
        <dbReference type="ChEBI" id="CHEBI:11851"/>
    </ligand>
</feature>
<proteinExistence type="inferred from homology"/>
<comment type="subcellular location">
    <subcellularLocation>
        <location evidence="8">Cytoplasm</location>
    </subcellularLocation>
</comment>
<dbReference type="InterPro" id="IPR015813">
    <property type="entry name" value="Pyrv/PenolPyrv_kinase-like_dom"/>
</dbReference>
<dbReference type="Pfam" id="PF02548">
    <property type="entry name" value="Pantoate_transf"/>
    <property type="match status" value="1"/>
</dbReference>
<evidence type="ECO:0000256" key="2">
    <source>
        <dbReference type="ARBA" id="ARBA00008676"/>
    </source>
</evidence>
<dbReference type="FunFam" id="3.20.20.60:FF:000003">
    <property type="entry name" value="3-methyl-2-oxobutanoate hydroxymethyltransferase"/>
    <property type="match status" value="1"/>
</dbReference>
<feature type="binding site" evidence="8 10">
    <location>
        <begin position="42"/>
        <end position="43"/>
    </location>
    <ligand>
        <name>3-methyl-2-oxobutanoate</name>
        <dbReference type="ChEBI" id="CHEBI:11851"/>
    </ligand>
</feature>
<keyword evidence="5 8" id="KW-0808">Transferase</keyword>
<dbReference type="Proteomes" id="UP000254794">
    <property type="component" value="Unassembled WGS sequence"/>
</dbReference>
<dbReference type="UniPathway" id="UPA00028">
    <property type="reaction ID" value="UER00003"/>
</dbReference>
<evidence type="ECO:0000256" key="8">
    <source>
        <dbReference type="HAMAP-Rule" id="MF_00156"/>
    </source>
</evidence>
<keyword evidence="4 8" id="KW-0566">Pantothenate biosynthesis</keyword>
<dbReference type="GO" id="GO:0005737">
    <property type="term" value="C:cytoplasm"/>
    <property type="evidence" value="ECO:0007669"/>
    <property type="project" value="UniProtKB-SubCell"/>
</dbReference>
<keyword evidence="13" id="KW-1185">Reference proteome</keyword>
<evidence type="ECO:0000256" key="6">
    <source>
        <dbReference type="ARBA" id="ARBA00022723"/>
    </source>
</evidence>
<comment type="cofactor">
    <cofactor evidence="8 11">
        <name>Mg(2+)</name>
        <dbReference type="ChEBI" id="CHEBI:18420"/>
    </cofactor>
    <text evidence="8 11">Binds 1 Mg(2+) ion per subunit.</text>
</comment>
<dbReference type="SUPFAM" id="SSF51621">
    <property type="entry name" value="Phosphoenolpyruvate/pyruvate domain"/>
    <property type="match status" value="1"/>
</dbReference>
<feature type="binding site" evidence="8 10">
    <location>
        <position position="110"/>
    </location>
    <ligand>
        <name>3-methyl-2-oxobutanoate</name>
        <dbReference type="ChEBI" id="CHEBI:11851"/>
    </ligand>
</feature>
<feature type="binding site" evidence="8 11">
    <location>
        <position position="81"/>
    </location>
    <ligand>
        <name>Mg(2+)</name>
        <dbReference type="ChEBI" id="CHEBI:18420"/>
    </ligand>
</feature>
<evidence type="ECO:0000313" key="12">
    <source>
        <dbReference type="EMBL" id="STX52729.1"/>
    </source>
</evidence>
<dbReference type="PIRSF" id="PIRSF000388">
    <property type="entry name" value="Pantoate_hydroxy_MeTrfase"/>
    <property type="match status" value="1"/>
</dbReference>
<feature type="active site" description="Proton acceptor" evidence="8 9">
    <location>
        <position position="180"/>
    </location>
</feature>
<evidence type="ECO:0000256" key="4">
    <source>
        <dbReference type="ARBA" id="ARBA00022655"/>
    </source>
</evidence>
<dbReference type="GO" id="GO:0000287">
    <property type="term" value="F:magnesium ion binding"/>
    <property type="evidence" value="ECO:0007669"/>
    <property type="project" value="TreeGrafter"/>
</dbReference>
<name>A0A378JRB6_9GAMM</name>
<dbReference type="EC" id="2.1.2.11" evidence="8"/>
<dbReference type="PANTHER" id="PTHR20881">
    <property type="entry name" value="3-METHYL-2-OXOBUTANOATE HYDROXYMETHYLTRANSFERASE"/>
    <property type="match status" value="1"/>
</dbReference>
<reference evidence="12 13" key="1">
    <citation type="submission" date="2018-06" db="EMBL/GenBank/DDBJ databases">
        <authorList>
            <consortium name="Pathogen Informatics"/>
            <person name="Doyle S."/>
        </authorList>
    </citation>
    <scope>NUCLEOTIDE SEQUENCE [LARGE SCALE GENOMIC DNA]</scope>
    <source>
        <strain evidence="12 13">NCTC13316</strain>
    </source>
</reference>
<sequence length="262" mass="28440">MNINEFAKKKLAGEKITMLTCYDYLSAKIIAESQLDCVLVGDSVAMVVHGHSSTVMATIDMMVLHTQAVARGITHQLIISDLPFLCHRSSQAETIINVKKLIQAGAEAIKIEGGDDDTCRTIAYLVSSGIPILGHIGLMPQSIYQYGGYKVQGRDDEKANQLLQQAKNLEASGCSALVLECIPQALAKKITNSLSIPTIGIGAGSVTDGQVLVWHDMLGLQQDFVPKFVKQFTNSKSTVLTAINNYIQDVQQSDFPSESYAY</sequence>